<evidence type="ECO:0000313" key="1">
    <source>
        <dbReference type="EMBL" id="KAK1731532.1"/>
    </source>
</evidence>
<dbReference type="AlphaFoldDB" id="A0AAD8XQE7"/>
<dbReference type="GeneID" id="85390819"/>
<dbReference type="EMBL" id="JAHMHS010000002">
    <property type="protein sequence ID" value="KAK1731532.1"/>
    <property type="molecule type" value="Genomic_DNA"/>
</dbReference>
<keyword evidence="2" id="KW-1185">Reference proteome</keyword>
<proteinExistence type="predicted"/>
<dbReference type="RefSeq" id="XP_060371587.1">
    <property type="nucleotide sequence ID" value="XM_060506920.1"/>
</dbReference>
<protein>
    <submittedName>
        <fullName evidence="1">Uncharacterized protein</fullName>
    </submittedName>
</protein>
<dbReference type="Proteomes" id="UP001244207">
    <property type="component" value="Unassembled WGS sequence"/>
</dbReference>
<organism evidence="1 2">
    <name type="scientific">Glomerella acutata</name>
    <name type="common">Colletotrichum acutatum</name>
    <dbReference type="NCBI Taxonomy" id="27357"/>
    <lineage>
        <taxon>Eukaryota</taxon>
        <taxon>Fungi</taxon>
        <taxon>Dikarya</taxon>
        <taxon>Ascomycota</taxon>
        <taxon>Pezizomycotina</taxon>
        <taxon>Sordariomycetes</taxon>
        <taxon>Hypocreomycetidae</taxon>
        <taxon>Glomerellales</taxon>
        <taxon>Glomerellaceae</taxon>
        <taxon>Colletotrichum</taxon>
        <taxon>Colletotrichum acutatum species complex</taxon>
    </lineage>
</organism>
<name>A0AAD8XQE7_GLOAC</name>
<evidence type="ECO:0000313" key="2">
    <source>
        <dbReference type="Proteomes" id="UP001244207"/>
    </source>
</evidence>
<accession>A0AAD8XQE7</accession>
<reference evidence="1" key="1">
    <citation type="submission" date="2021-12" db="EMBL/GenBank/DDBJ databases">
        <title>Comparative genomics, transcriptomics and evolutionary studies reveal genomic signatures of adaptation to plant cell wall in hemibiotrophic fungi.</title>
        <authorList>
            <consortium name="DOE Joint Genome Institute"/>
            <person name="Baroncelli R."/>
            <person name="Diaz J.F."/>
            <person name="Benocci T."/>
            <person name="Peng M."/>
            <person name="Battaglia E."/>
            <person name="Haridas S."/>
            <person name="Andreopoulos W."/>
            <person name="Labutti K."/>
            <person name="Pangilinan J."/>
            <person name="Floch G.L."/>
            <person name="Makela M.R."/>
            <person name="Henrissat B."/>
            <person name="Grigoriev I.V."/>
            <person name="Crouch J.A."/>
            <person name="De Vries R.P."/>
            <person name="Sukno S.A."/>
            <person name="Thon M.R."/>
        </authorList>
    </citation>
    <scope>NUCLEOTIDE SEQUENCE</scope>
    <source>
        <strain evidence="1">CBS 112980</strain>
    </source>
</reference>
<sequence length="86" mass="9466">MGCRLSLVLPVCPSVFLGGRIVQSRRAARVCYCLCVCACRVRVNWKCVCKNRAGRRCLVLCSCAWCVSGKVRTGSTSATYVDVCQR</sequence>
<gene>
    <name evidence="1" type="ORF">BDZ83DRAFT_597817</name>
</gene>
<comment type="caution">
    <text evidence="1">The sequence shown here is derived from an EMBL/GenBank/DDBJ whole genome shotgun (WGS) entry which is preliminary data.</text>
</comment>